<dbReference type="AlphaFoldDB" id="A0A9X9XBM0"/>
<dbReference type="Proteomes" id="UP001138709">
    <property type="component" value="Unassembled WGS sequence"/>
</dbReference>
<evidence type="ECO:0000313" key="2">
    <source>
        <dbReference type="Proteomes" id="UP001138709"/>
    </source>
</evidence>
<reference evidence="1" key="2">
    <citation type="journal article" date="2021" name="Syst. Appl. Microbiol.">
        <title>Roseomonas hellenica sp. nov., isolated from roots of wild-growing Alkanna tinctoria.</title>
        <authorList>
            <person name="Rat A."/>
            <person name="Naranjo H.D."/>
            <person name="Lebbe L."/>
            <person name="Cnockaert M."/>
            <person name="Krigas N."/>
            <person name="Grigoriadou K."/>
            <person name="Maloupa E."/>
            <person name="Willems A."/>
        </authorList>
    </citation>
    <scope>NUCLEOTIDE SEQUENCE</scope>
    <source>
        <strain evidence="1">LMG 31228</strain>
    </source>
</reference>
<keyword evidence="2" id="KW-1185">Reference proteome</keyword>
<accession>A0A9X9XBM0</accession>
<reference evidence="1" key="1">
    <citation type="submission" date="2020-01" db="EMBL/GenBank/DDBJ databases">
        <authorList>
            <person name="Rat A."/>
        </authorList>
    </citation>
    <scope>NUCLEOTIDE SEQUENCE</scope>
    <source>
        <strain evidence="1">LMG 31228</strain>
    </source>
</reference>
<dbReference type="EMBL" id="JAAEDL010000009">
    <property type="protein sequence ID" value="MBR0681106.1"/>
    <property type="molecule type" value="Genomic_DNA"/>
</dbReference>
<comment type="caution">
    <text evidence="1">The sequence shown here is derived from an EMBL/GenBank/DDBJ whole genome shotgun (WGS) entry which is preliminary data.</text>
</comment>
<organism evidence="1 2">
    <name type="scientific">Neoroseomonas eburnea</name>
    <dbReference type="NCBI Taxonomy" id="1346889"/>
    <lineage>
        <taxon>Bacteria</taxon>
        <taxon>Pseudomonadati</taxon>
        <taxon>Pseudomonadota</taxon>
        <taxon>Alphaproteobacteria</taxon>
        <taxon>Acetobacterales</taxon>
        <taxon>Acetobacteraceae</taxon>
        <taxon>Neoroseomonas</taxon>
    </lineage>
</organism>
<sequence>MTRVLAACALLALAACQNPLLELLPNDPSPDAEICRREALNDPNVRRIRESNVYDNTSQQFIVRRELREALPRAYDNCMLRRGAVPAGGVERVRRTDW</sequence>
<dbReference type="RefSeq" id="WP_211846637.1">
    <property type="nucleotide sequence ID" value="NZ_JAAEDL010000009.1"/>
</dbReference>
<gene>
    <name evidence="1" type="ORF">GXW74_11455</name>
</gene>
<proteinExistence type="predicted"/>
<protein>
    <submittedName>
        <fullName evidence="1">Uncharacterized protein</fullName>
    </submittedName>
</protein>
<name>A0A9X9XBM0_9PROT</name>
<evidence type="ECO:0000313" key="1">
    <source>
        <dbReference type="EMBL" id="MBR0681106.1"/>
    </source>
</evidence>
<dbReference type="PROSITE" id="PS51257">
    <property type="entry name" value="PROKAR_LIPOPROTEIN"/>
    <property type="match status" value="1"/>
</dbReference>